<comment type="caution">
    <text evidence="3">The sequence shown here is derived from an EMBL/GenBank/DDBJ whole genome shotgun (WGS) entry which is preliminary data.</text>
</comment>
<keyword evidence="1 2" id="KW-0808">Transferase</keyword>
<dbReference type="SUPFAM" id="SSF64005">
    <property type="entry name" value="Undecaprenyl diphosphate synthase"/>
    <property type="match status" value="1"/>
</dbReference>
<dbReference type="HAMAP" id="MF_01139">
    <property type="entry name" value="ISPT"/>
    <property type="match status" value="1"/>
</dbReference>
<feature type="binding site" evidence="2">
    <location>
        <position position="79"/>
    </location>
    <ligand>
        <name>substrate</name>
    </ligand>
</feature>
<dbReference type="NCBIfam" id="TIGR00055">
    <property type="entry name" value="uppS"/>
    <property type="match status" value="1"/>
</dbReference>
<comment type="similarity">
    <text evidence="2">Belongs to the UPP synthase family.</text>
</comment>
<dbReference type="EC" id="2.5.1.-" evidence="2"/>
<keyword evidence="4" id="KW-1185">Reference proteome</keyword>
<feature type="binding site" evidence="2">
    <location>
        <position position="35"/>
    </location>
    <ligand>
        <name>substrate</name>
    </ligand>
</feature>
<dbReference type="PANTHER" id="PTHR10291:SF0">
    <property type="entry name" value="DEHYDRODOLICHYL DIPHOSPHATE SYNTHASE 2"/>
    <property type="match status" value="1"/>
</dbReference>
<dbReference type="PANTHER" id="PTHR10291">
    <property type="entry name" value="DEHYDRODOLICHYL DIPHOSPHATE SYNTHASE FAMILY MEMBER"/>
    <property type="match status" value="1"/>
</dbReference>
<evidence type="ECO:0000256" key="1">
    <source>
        <dbReference type="ARBA" id="ARBA00022679"/>
    </source>
</evidence>
<feature type="binding site" evidence="2">
    <location>
        <position position="81"/>
    </location>
    <ligand>
        <name>substrate</name>
    </ligand>
</feature>
<feature type="binding site" evidence="2">
    <location>
        <position position="43"/>
    </location>
    <ligand>
        <name>substrate</name>
    </ligand>
</feature>
<dbReference type="EMBL" id="JASBAO010000001">
    <property type="protein sequence ID" value="MDI2090068.1"/>
    <property type="molecule type" value="Genomic_DNA"/>
</dbReference>
<feature type="binding site" evidence="2">
    <location>
        <position position="47"/>
    </location>
    <ligand>
        <name>substrate</name>
    </ligand>
</feature>
<dbReference type="Pfam" id="PF01255">
    <property type="entry name" value="Prenyltransf"/>
    <property type="match status" value="1"/>
</dbReference>
<gene>
    <name evidence="3" type="primary">uppS</name>
    <name evidence="3" type="ORF">QJV27_01510</name>
</gene>
<organism evidence="3 4">
    <name type="scientific">Commensalibacter oyaizuii</name>
    <dbReference type="NCBI Taxonomy" id="3043873"/>
    <lineage>
        <taxon>Bacteria</taxon>
        <taxon>Pseudomonadati</taxon>
        <taxon>Pseudomonadota</taxon>
        <taxon>Alphaproteobacteria</taxon>
        <taxon>Acetobacterales</taxon>
        <taxon>Acetobacteraceae</taxon>
    </lineage>
</organism>
<dbReference type="PROSITE" id="PS01066">
    <property type="entry name" value="UPP_SYNTHASE"/>
    <property type="match status" value="1"/>
</dbReference>
<evidence type="ECO:0000313" key="4">
    <source>
        <dbReference type="Proteomes" id="UP001431634"/>
    </source>
</evidence>
<feature type="binding site" evidence="2">
    <location>
        <begin position="75"/>
        <end position="77"/>
    </location>
    <ligand>
        <name>substrate</name>
    </ligand>
</feature>
<dbReference type="GO" id="GO:0016740">
    <property type="term" value="F:transferase activity"/>
    <property type="evidence" value="ECO:0007669"/>
    <property type="project" value="UniProtKB-KW"/>
</dbReference>
<protein>
    <recommendedName>
        <fullName evidence="2">Isoprenyl transferase</fullName>
        <ecNumber evidence="2">2.5.1.-</ecNumber>
    </recommendedName>
</protein>
<feature type="binding site" evidence="2">
    <location>
        <begin position="204"/>
        <end position="206"/>
    </location>
    <ligand>
        <name>substrate</name>
    </ligand>
</feature>
<evidence type="ECO:0000256" key="2">
    <source>
        <dbReference type="HAMAP-Rule" id="MF_01139"/>
    </source>
</evidence>
<name>A0ABT6PYY6_9PROT</name>
<comment type="subunit">
    <text evidence="2">Homodimer.</text>
</comment>
<accession>A0ABT6PYY6</accession>
<feature type="binding site" evidence="2">
    <location>
        <position position="30"/>
    </location>
    <ligand>
        <name>Mg(2+)</name>
        <dbReference type="ChEBI" id="CHEBI:18420"/>
    </ligand>
</feature>
<dbReference type="Gene3D" id="3.40.1180.10">
    <property type="entry name" value="Decaprenyl diphosphate synthase-like"/>
    <property type="match status" value="1"/>
</dbReference>
<proteinExistence type="inferred from homology"/>
<dbReference type="CDD" id="cd00475">
    <property type="entry name" value="Cis_IPPS"/>
    <property type="match status" value="1"/>
</dbReference>
<comment type="function">
    <text evidence="2">Catalyzes the condensation of isopentenyl diphosphate (IPP) with allylic pyrophosphates generating different type of terpenoids.</text>
</comment>
<feature type="active site" evidence="2">
    <location>
        <position position="30"/>
    </location>
</feature>
<keyword evidence="2" id="KW-0479">Metal-binding</keyword>
<dbReference type="RefSeq" id="WP_281447225.1">
    <property type="nucleotide sequence ID" value="NZ_JASBAO010000001.1"/>
</dbReference>
<evidence type="ECO:0000313" key="3">
    <source>
        <dbReference type="EMBL" id="MDI2090068.1"/>
    </source>
</evidence>
<feature type="active site" description="Proton acceptor" evidence="2">
    <location>
        <position position="78"/>
    </location>
</feature>
<keyword evidence="2" id="KW-0460">Magnesium</keyword>
<dbReference type="InterPro" id="IPR036424">
    <property type="entry name" value="UPP_synth-like_sf"/>
</dbReference>
<feature type="binding site" evidence="2">
    <location>
        <position position="198"/>
    </location>
    <ligand>
        <name>substrate</name>
    </ligand>
</feature>
<dbReference type="InterPro" id="IPR018520">
    <property type="entry name" value="UPP_synth-like_CS"/>
</dbReference>
<dbReference type="InterPro" id="IPR001441">
    <property type="entry name" value="UPP_synth-like"/>
</dbReference>
<feature type="binding site" evidence="2">
    <location>
        <begin position="31"/>
        <end position="34"/>
    </location>
    <ligand>
        <name>substrate</name>
    </ligand>
</feature>
<comment type="cofactor">
    <cofactor evidence="2">
        <name>Mg(2+)</name>
        <dbReference type="ChEBI" id="CHEBI:18420"/>
    </cofactor>
    <text evidence="2">Binds 2 magnesium ions per subunit.</text>
</comment>
<reference evidence="3" key="1">
    <citation type="submission" date="2023-05" db="EMBL/GenBank/DDBJ databases">
        <title>Whole genome sequence of Commensalibacter sp.</title>
        <authorList>
            <person name="Charoenyingcharoen P."/>
            <person name="Yukphan P."/>
        </authorList>
    </citation>
    <scope>NUCLEOTIDE SEQUENCE</scope>
    <source>
        <strain evidence="3">TBRC 16381</strain>
    </source>
</reference>
<dbReference type="Proteomes" id="UP001431634">
    <property type="component" value="Unassembled WGS sequence"/>
</dbReference>
<feature type="binding site" evidence="2">
    <location>
        <position position="217"/>
    </location>
    <ligand>
        <name>Mg(2+)</name>
        <dbReference type="ChEBI" id="CHEBI:18420"/>
    </ligand>
</feature>
<sequence>MACSSLDISAECLKLSQRKELPKHVAIIMDGNSRWAKAKGMPRIAGHREGAQSVKRCIKAAIHNNIEWLTLYTFSSENWRRTPEEVSDLTSLLKYYLKYEARQLHKEGIRVRIIGEIDRFDRKLQDEFSAIEQLTKKNNRLTLTLALSYGSRGEIVRAAQRIAEDIQQGNLTIDQVTENVFAKYLFAPDIPDPDMILRTSGECRLSNFLLWQSAYAELIFVDTLWPDFTENHFNAALETYVRRERRFGARPGL</sequence>